<comment type="caution">
    <text evidence="2">The sequence shown here is derived from an EMBL/GenBank/DDBJ whole genome shotgun (WGS) entry which is preliminary data.</text>
</comment>
<evidence type="ECO:0000313" key="2">
    <source>
        <dbReference type="EMBL" id="GIQ89890.1"/>
    </source>
</evidence>
<proteinExistence type="predicted"/>
<dbReference type="EMBL" id="BDIP01005546">
    <property type="protein sequence ID" value="GIQ89890.1"/>
    <property type="molecule type" value="Genomic_DNA"/>
</dbReference>
<accession>A0A9K3D8Z7</accession>
<dbReference type="Proteomes" id="UP000265618">
    <property type="component" value="Unassembled WGS sequence"/>
</dbReference>
<gene>
    <name evidence="2" type="ORF">KIPB_012495</name>
</gene>
<organism evidence="2 3">
    <name type="scientific">Kipferlia bialata</name>
    <dbReference type="NCBI Taxonomy" id="797122"/>
    <lineage>
        <taxon>Eukaryota</taxon>
        <taxon>Metamonada</taxon>
        <taxon>Carpediemonas-like organisms</taxon>
        <taxon>Kipferlia</taxon>
    </lineage>
</organism>
<reference evidence="2 3" key="1">
    <citation type="journal article" date="2018" name="PLoS ONE">
        <title>The draft genome of Kipferlia bialata reveals reductive genome evolution in fornicate parasites.</title>
        <authorList>
            <person name="Tanifuji G."/>
            <person name="Takabayashi S."/>
            <person name="Kume K."/>
            <person name="Takagi M."/>
            <person name="Nakayama T."/>
            <person name="Kamikawa R."/>
            <person name="Inagaki Y."/>
            <person name="Hashimoto T."/>
        </authorList>
    </citation>
    <scope>NUCLEOTIDE SEQUENCE [LARGE SCALE GENOMIC DNA]</scope>
    <source>
        <strain evidence="2">NY0173</strain>
    </source>
</reference>
<dbReference type="AlphaFoldDB" id="A0A9K3D8Z7"/>
<protein>
    <submittedName>
        <fullName evidence="2">Uncharacterized protein</fullName>
    </submittedName>
</protein>
<keyword evidence="3" id="KW-1185">Reference proteome</keyword>
<name>A0A9K3D8Z7_9EUKA</name>
<feature type="region of interest" description="Disordered" evidence="1">
    <location>
        <begin position="33"/>
        <end position="67"/>
    </location>
</feature>
<evidence type="ECO:0000256" key="1">
    <source>
        <dbReference type="SAM" id="MobiDB-lite"/>
    </source>
</evidence>
<evidence type="ECO:0000313" key="3">
    <source>
        <dbReference type="Proteomes" id="UP000265618"/>
    </source>
</evidence>
<sequence>TDDKVDGTLDASRRAETLSRVYSRFSTFSIHRHAKKAQVTPGRHERESDQATKDRQHTEARKRRRVVPNSTPSFVRWLWAHAGTDKYALADAYSAAAFRDVTNVCMDPQKPFPFDIMPSLAIRLSLATLTIPIPVRLADYMVAEDVSRLVELFFWLTHCVVFQPEDTSIPPKRRVRKNSSKVFSAAHGVDQSSGLIRNMSASDFALEVKREQSLAGLRIWSQSPTTKDMASDEEEGDFAGEIELSGNAFSLIVTIFRCMPSE</sequence>
<feature type="non-terminal residue" evidence="2">
    <location>
        <position position="1"/>
    </location>
</feature>
<feature type="compositionally biased region" description="Basic and acidic residues" evidence="1">
    <location>
        <begin position="42"/>
        <end position="59"/>
    </location>
</feature>